<dbReference type="OrthoDB" id="1651016at2"/>
<dbReference type="InterPro" id="IPR009526">
    <property type="entry name" value="DUF1146"/>
</dbReference>
<evidence type="ECO:0000313" key="2">
    <source>
        <dbReference type="Proteomes" id="UP000076021"/>
    </source>
</evidence>
<dbReference type="Pfam" id="PF06612">
    <property type="entry name" value="DUF1146"/>
    <property type="match status" value="1"/>
</dbReference>
<keyword evidence="2" id="KW-1185">Reference proteome</keyword>
<dbReference type="AlphaFoldDB" id="A0A143HHH8"/>
<evidence type="ECO:0000313" key="1">
    <source>
        <dbReference type="EMBL" id="AMX00910.1"/>
    </source>
</evidence>
<reference evidence="2" key="2">
    <citation type="submission" date="2016-03" db="EMBL/GenBank/DDBJ databases">
        <authorList>
            <person name="Ploux O."/>
        </authorList>
    </citation>
    <scope>NUCLEOTIDE SEQUENCE [LARGE SCALE GENOMIC DNA]</scope>
    <source>
        <strain evidence="2">PP9</strain>
    </source>
</reference>
<dbReference type="EMBL" id="CP014806">
    <property type="protein sequence ID" value="AMX00910.1"/>
    <property type="molecule type" value="Genomic_DNA"/>
</dbReference>
<dbReference type="NCBIfam" id="TIGR02327">
    <property type="entry name" value="int_mem_ywzB"/>
    <property type="match status" value="1"/>
</dbReference>
<dbReference type="RefSeq" id="WP_066791753.1">
    <property type="nucleotide sequence ID" value="NZ_BJVD01000002.1"/>
</dbReference>
<proteinExistence type="predicted"/>
<dbReference type="STRING" id="241244.ATY39_16895"/>
<protein>
    <submittedName>
        <fullName evidence="1">Uncharacterized protein</fullName>
    </submittedName>
</protein>
<reference evidence="1 2" key="1">
    <citation type="journal article" date="2016" name="Genome Announc.">
        <title>Whole-Genome Sequence of Rummeliibacillus stabekisii Strain PP9 Isolated from Antarctic Soil.</title>
        <authorList>
            <person name="da Mota F.F."/>
            <person name="Vollu R.E."/>
            <person name="Jurelevicius D."/>
            <person name="Seldin L."/>
        </authorList>
    </citation>
    <scope>NUCLEOTIDE SEQUENCE [LARGE SCALE GENOMIC DNA]</scope>
    <source>
        <strain evidence="1 2">PP9</strain>
    </source>
</reference>
<sequence>MNTITTMVGQNALISICSHIFFIAITFYALQAFRVENIFKKNHVFQIQLVFILLSIAIGATVSNFFLAIAAWSKQLPYLFN</sequence>
<dbReference type="Proteomes" id="UP000076021">
    <property type="component" value="Chromosome"/>
</dbReference>
<name>A0A143HHH8_9BACL</name>
<accession>A0A143HHH8</accession>
<dbReference type="KEGG" id="rst:ATY39_16895"/>
<gene>
    <name evidence="1" type="ORF">ATY39_16895</name>
</gene>
<organism evidence="1 2">
    <name type="scientific">Rummeliibacillus stabekisii</name>
    <dbReference type="NCBI Taxonomy" id="241244"/>
    <lineage>
        <taxon>Bacteria</taxon>
        <taxon>Bacillati</taxon>
        <taxon>Bacillota</taxon>
        <taxon>Bacilli</taxon>
        <taxon>Bacillales</taxon>
        <taxon>Caryophanaceae</taxon>
        <taxon>Rummeliibacillus</taxon>
    </lineage>
</organism>